<feature type="compositionally biased region" description="Polar residues" evidence="2">
    <location>
        <begin position="38"/>
        <end position="50"/>
    </location>
</feature>
<name>A0A168P993_9BACL</name>
<feature type="region of interest" description="Disordered" evidence="2">
    <location>
        <begin position="31"/>
        <end position="61"/>
    </location>
</feature>
<dbReference type="Gene3D" id="1.10.443.10">
    <property type="entry name" value="Intergrase catalytic core"/>
    <property type="match status" value="1"/>
</dbReference>
<dbReference type="EMBL" id="LVJI01000015">
    <property type="protein sequence ID" value="OAB46524.1"/>
    <property type="molecule type" value="Genomic_DNA"/>
</dbReference>
<comment type="caution">
    <text evidence="3">The sequence shown here is derived from an EMBL/GenBank/DDBJ whole genome shotgun (WGS) entry which is preliminary data.</text>
</comment>
<accession>A0A168P993</accession>
<dbReference type="AlphaFoldDB" id="A0A168P993"/>
<reference evidence="3 4" key="1">
    <citation type="submission" date="2016-03" db="EMBL/GenBank/DDBJ databases">
        <title>Draft genome sequence of Paenibacillus antarcticus CECT 5836.</title>
        <authorList>
            <person name="Shin S.-K."/>
            <person name="Yi H."/>
        </authorList>
    </citation>
    <scope>NUCLEOTIDE SEQUENCE [LARGE SCALE GENOMIC DNA]</scope>
    <source>
        <strain evidence="3 4">CECT 5836</strain>
    </source>
</reference>
<dbReference type="Proteomes" id="UP000077355">
    <property type="component" value="Unassembled WGS sequence"/>
</dbReference>
<evidence type="ECO:0008006" key="5">
    <source>
        <dbReference type="Google" id="ProtNLM"/>
    </source>
</evidence>
<keyword evidence="1" id="KW-0233">DNA recombination</keyword>
<protein>
    <recommendedName>
        <fullName evidence="5">Integrase</fullName>
    </recommendedName>
</protein>
<evidence type="ECO:0000256" key="2">
    <source>
        <dbReference type="SAM" id="MobiDB-lite"/>
    </source>
</evidence>
<evidence type="ECO:0000313" key="4">
    <source>
        <dbReference type="Proteomes" id="UP000077355"/>
    </source>
</evidence>
<gene>
    <name evidence="3" type="ORF">PBAT_10925</name>
</gene>
<dbReference type="GO" id="GO:0006310">
    <property type="term" value="P:DNA recombination"/>
    <property type="evidence" value="ECO:0007669"/>
    <property type="project" value="UniProtKB-KW"/>
</dbReference>
<dbReference type="GO" id="GO:0003677">
    <property type="term" value="F:DNA binding"/>
    <property type="evidence" value="ECO:0007669"/>
    <property type="project" value="InterPro"/>
</dbReference>
<dbReference type="SUPFAM" id="SSF56349">
    <property type="entry name" value="DNA breaking-rejoining enzymes"/>
    <property type="match status" value="1"/>
</dbReference>
<keyword evidence="4" id="KW-1185">Reference proteome</keyword>
<dbReference type="GO" id="GO:0015074">
    <property type="term" value="P:DNA integration"/>
    <property type="evidence" value="ECO:0007669"/>
    <property type="project" value="InterPro"/>
</dbReference>
<sequence>MKGIQKKMGHAKEKTTSNIYAHVTKKLSRDTADKFNKFSPQNIQQLDTTKNPVPNPSPSSK</sequence>
<evidence type="ECO:0000256" key="1">
    <source>
        <dbReference type="ARBA" id="ARBA00023172"/>
    </source>
</evidence>
<dbReference type="InterPro" id="IPR013762">
    <property type="entry name" value="Integrase-like_cat_sf"/>
</dbReference>
<proteinExistence type="predicted"/>
<dbReference type="InterPro" id="IPR011010">
    <property type="entry name" value="DNA_brk_join_enz"/>
</dbReference>
<evidence type="ECO:0000313" key="3">
    <source>
        <dbReference type="EMBL" id="OAB46524.1"/>
    </source>
</evidence>
<organism evidence="3 4">
    <name type="scientific">Paenibacillus antarcticus</name>
    <dbReference type="NCBI Taxonomy" id="253703"/>
    <lineage>
        <taxon>Bacteria</taxon>
        <taxon>Bacillati</taxon>
        <taxon>Bacillota</taxon>
        <taxon>Bacilli</taxon>
        <taxon>Bacillales</taxon>
        <taxon>Paenibacillaceae</taxon>
        <taxon>Paenibacillus</taxon>
    </lineage>
</organism>